<feature type="compositionally biased region" description="Basic and acidic residues" evidence="1">
    <location>
        <begin position="98"/>
        <end position="110"/>
    </location>
</feature>
<evidence type="ECO:0000256" key="1">
    <source>
        <dbReference type="SAM" id="MobiDB-lite"/>
    </source>
</evidence>
<name>A0AAN8ZV52_9MAGN</name>
<evidence type="ECO:0000313" key="2">
    <source>
        <dbReference type="EMBL" id="KAK6948003.1"/>
    </source>
</evidence>
<feature type="region of interest" description="Disordered" evidence="1">
    <location>
        <begin position="81"/>
        <end position="113"/>
    </location>
</feature>
<dbReference type="Proteomes" id="UP001370490">
    <property type="component" value="Unassembled WGS sequence"/>
</dbReference>
<accession>A0AAN8ZV52</accession>
<gene>
    <name evidence="2" type="ORF">RJ641_001476</name>
</gene>
<proteinExistence type="predicted"/>
<organism evidence="2 3">
    <name type="scientific">Dillenia turbinata</name>
    <dbReference type="NCBI Taxonomy" id="194707"/>
    <lineage>
        <taxon>Eukaryota</taxon>
        <taxon>Viridiplantae</taxon>
        <taxon>Streptophyta</taxon>
        <taxon>Embryophyta</taxon>
        <taxon>Tracheophyta</taxon>
        <taxon>Spermatophyta</taxon>
        <taxon>Magnoliopsida</taxon>
        <taxon>eudicotyledons</taxon>
        <taxon>Gunneridae</taxon>
        <taxon>Pentapetalae</taxon>
        <taxon>Dilleniales</taxon>
        <taxon>Dilleniaceae</taxon>
        <taxon>Dillenia</taxon>
    </lineage>
</organism>
<comment type="caution">
    <text evidence="2">The sequence shown here is derived from an EMBL/GenBank/DDBJ whole genome shotgun (WGS) entry which is preliminary data.</text>
</comment>
<feature type="region of interest" description="Disordered" evidence="1">
    <location>
        <begin position="1"/>
        <end position="40"/>
    </location>
</feature>
<dbReference type="AlphaFoldDB" id="A0AAN8ZV52"/>
<reference evidence="2 3" key="1">
    <citation type="submission" date="2023-12" db="EMBL/GenBank/DDBJ databases">
        <title>A high-quality genome assembly for Dillenia turbinata (Dilleniales).</title>
        <authorList>
            <person name="Chanderbali A."/>
        </authorList>
    </citation>
    <scope>NUCLEOTIDE SEQUENCE [LARGE SCALE GENOMIC DNA]</scope>
    <source>
        <strain evidence="2">LSX21</strain>
        <tissue evidence="2">Leaf</tissue>
    </source>
</reference>
<keyword evidence="3" id="KW-1185">Reference proteome</keyword>
<dbReference type="EMBL" id="JBAMMX010000001">
    <property type="protein sequence ID" value="KAK6948003.1"/>
    <property type="molecule type" value="Genomic_DNA"/>
</dbReference>
<evidence type="ECO:0000313" key="3">
    <source>
        <dbReference type="Proteomes" id="UP001370490"/>
    </source>
</evidence>
<sequence>MKTQPRRLGRQSPYGGAATSQRHVERRVVDRNGTGASGGDDCCLGLLEEPPNCLTVRPMPQFSSQLENPSRTCARIRNLRPLPSTMKYRRRRRISSSGDREKGMDERGGVVEEEEEEEVVKRRILGEMKLMNWVGDGPPQIDQLQLHHRLILNHQKA</sequence>
<protein>
    <submittedName>
        <fullName evidence="2">Uncharacterized protein</fullName>
    </submittedName>
</protein>